<keyword evidence="2" id="KW-1185">Reference proteome</keyword>
<dbReference type="Proteomes" id="UP001432251">
    <property type="component" value="Chromosome"/>
</dbReference>
<dbReference type="EMBL" id="CP146022">
    <property type="protein sequence ID" value="WWQ68033.1"/>
    <property type="molecule type" value="Genomic_DNA"/>
</dbReference>
<name>A0ACD5ALD6_9ACTN</name>
<sequence>MKARFKKATSVGAAATALATGLVLAGPANPASAAPDVYFVTYEYTNGSALVNVYNNGEYAGYGAWAADPGDLGFSTGDTLVASDQLADGYGIEVTLSTGRVASSRGYSAPYTDIATGNLAEGATYTMKVCLVKGTFSDCRTGVDVHA</sequence>
<evidence type="ECO:0000313" key="1">
    <source>
        <dbReference type="EMBL" id="WWQ68033.1"/>
    </source>
</evidence>
<evidence type="ECO:0000313" key="2">
    <source>
        <dbReference type="Proteomes" id="UP001432251"/>
    </source>
</evidence>
<gene>
    <name evidence="1" type="ORF">V2W30_35035</name>
</gene>
<protein>
    <submittedName>
        <fullName evidence="1">Uncharacterized protein</fullName>
    </submittedName>
</protein>
<reference evidence="1" key="1">
    <citation type="journal article" date="2025" name="Int. J. Syst. Evol. Microbiol.">
        <title>Streptomyces citrinus sp. nov., with yellow diffusible pigment.</title>
        <authorList>
            <person name="He Y."/>
            <person name="Yang E."/>
            <person name="Xu J."/>
            <person name="Sun Y."/>
            <person name="Sun L."/>
        </authorList>
    </citation>
    <scope>NUCLEOTIDE SEQUENCE</scope>
    <source>
        <strain evidence="1">Q6</strain>
    </source>
</reference>
<organism evidence="1 2">
    <name type="scientific">Streptomyces citrinus</name>
    <dbReference type="NCBI Taxonomy" id="3118173"/>
    <lineage>
        <taxon>Bacteria</taxon>
        <taxon>Bacillati</taxon>
        <taxon>Actinomycetota</taxon>
        <taxon>Actinomycetes</taxon>
        <taxon>Kitasatosporales</taxon>
        <taxon>Streptomycetaceae</taxon>
        <taxon>Streptomyces</taxon>
    </lineage>
</organism>
<proteinExistence type="predicted"/>
<accession>A0ACD5ALD6</accession>